<feature type="domain" description="Fibronectin type-III" evidence="1">
    <location>
        <begin position="742"/>
        <end position="825"/>
    </location>
</feature>
<feature type="domain" description="PKD/Chitinase" evidence="2">
    <location>
        <begin position="1038"/>
        <end position="1122"/>
    </location>
</feature>
<organism evidence="3 4">
    <name type="scientific">Marivirga lumbricoides</name>
    <dbReference type="NCBI Taxonomy" id="1046115"/>
    <lineage>
        <taxon>Bacteria</taxon>
        <taxon>Pseudomonadati</taxon>
        <taxon>Bacteroidota</taxon>
        <taxon>Cytophagia</taxon>
        <taxon>Cytophagales</taxon>
        <taxon>Marivirgaceae</taxon>
        <taxon>Marivirga</taxon>
    </lineage>
</organism>
<dbReference type="CDD" id="cd00146">
    <property type="entry name" value="PKD"/>
    <property type="match status" value="1"/>
</dbReference>
<feature type="domain" description="Fibronectin type-III" evidence="1">
    <location>
        <begin position="1120"/>
        <end position="1206"/>
    </location>
</feature>
<dbReference type="InterPro" id="IPR013783">
    <property type="entry name" value="Ig-like_fold"/>
</dbReference>
<evidence type="ECO:0008006" key="5">
    <source>
        <dbReference type="Google" id="ProtNLM"/>
    </source>
</evidence>
<feature type="domain" description="PKD/Chitinase" evidence="2">
    <location>
        <begin position="655"/>
        <end position="743"/>
    </location>
</feature>
<accession>A0ABQ1MJQ8</accession>
<dbReference type="Gene3D" id="2.60.40.10">
    <property type="entry name" value="Immunoglobulins"/>
    <property type="match status" value="17"/>
</dbReference>
<feature type="domain" description="PKD/Chitinase" evidence="2">
    <location>
        <begin position="1224"/>
        <end position="1312"/>
    </location>
</feature>
<evidence type="ECO:0000313" key="4">
    <source>
        <dbReference type="Proteomes" id="UP000636010"/>
    </source>
</evidence>
<feature type="domain" description="PKD/Chitinase" evidence="2">
    <location>
        <begin position="560"/>
        <end position="648"/>
    </location>
</feature>
<dbReference type="Pfam" id="PF22352">
    <property type="entry name" value="K319L-like_PKD"/>
    <property type="match status" value="17"/>
</dbReference>
<dbReference type="Proteomes" id="UP000636010">
    <property type="component" value="Unassembled WGS sequence"/>
</dbReference>
<dbReference type="InterPro" id="IPR003961">
    <property type="entry name" value="FN3_dom"/>
</dbReference>
<dbReference type="InterPro" id="IPR029865">
    <property type="entry name" value="KIAA0319-like"/>
</dbReference>
<feature type="domain" description="Fibronectin type-III" evidence="1">
    <location>
        <begin position="647"/>
        <end position="731"/>
    </location>
</feature>
<keyword evidence="4" id="KW-1185">Reference proteome</keyword>
<dbReference type="EMBL" id="BMEC01000009">
    <property type="protein sequence ID" value="GGC41913.1"/>
    <property type="molecule type" value="Genomic_DNA"/>
</dbReference>
<dbReference type="PANTHER" id="PTHR46182:SF2">
    <property type="entry name" value="FI19480P1"/>
    <property type="match status" value="1"/>
</dbReference>
<comment type="caution">
    <text evidence="3">The sequence shown here is derived from an EMBL/GenBank/DDBJ whole genome shotgun (WGS) entry which is preliminary data.</text>
</comment>
<feature type="domain" description="Fibronectin type-III" evidence="1">
    <location>
        <begin position="287"/>
        <end position="446"/>
    </location>
</feature>
<protein>
    <recommendedName>
        <fullName evidence="5">PKD domain-containing protein</fullName>
    </recommendedName>
</protein>
<sequence length="1971" mass="210649">MRTACIKLLTKWLQIPVSVFILLFYLIAHSAIAQQTAKRDENGQGYLEYLPPGYNENNDLYPVIIFLHGSGERGDGSPNALEKVKRNGPPKYIRDGHTMCFEYNGVEECFIVLSPQTNRWTFVGYEIIPFINNALETYRIDPNRVYMTGLSMGGEGTWKVSYSDENAQNIFAALAPIAGRGDYQKACFVAQSNIPVWAFHGDADNAMSLSSGQRPINGMLACDPDPIPIFTIYENAGHSETWNKAYRVDNSLHTPNLYQWLLAQRLGVQPPSPPTVNAGNNITITLPENSVELSATASDSDGELTNIQWERVSGPNSPTSGPLDQLTLSLNGLIEGVYNYKITVTDNDGLIASDQVIITVLPEPVNIPPTVNAGNNEVITLPTNSLTLNGTSSDPDGSIASTLWEQVSGPNVAGIASANSLNTLVDNLVEGSYIFSLTAIDDDGASVTDNVNVTVQPEPPNIPPVANAGNDLELTLPENTATLTGSATDPDGNVISFSWVQTSGPNTAATSDLNMAEIGISNLIQGVYVFTLTVTDDDGDTDSDQVIVNVLPSPPNDPPKANAGADQTITLPQNTVNLNGSGTDTDGNIVSYLWGQLNGPNQATIINPANEATVAEGLVEGVYTFSLSVTDDQGDSNTDNVQITVLPLPPNEPPVVNGGDDRYITLPTSFTRFTASATDSDGTIESYLWQQVSGPNSAVFDSFNSAEVTISNLVEGIYQFTVTVTDDDGATAQDEVQIYVFPPQNQVPTADAGEDITITLPNDNIRLEGSGTDNDGVISSYNWTQSTGPNTAVIVNPSQASTLIEGLTEGVYRFRLTVTDDSGANDTDQVTVTVLPEPANVPPTADAGEDVFLTLPDNSTTLMGQGTDIDGSIVSYIWSVIDAGDRNIDDIDNFEVQNLSVSGLEEGIYTFGLTVVDDRGASANDQVRVFVNTPNLTPSANAGQDITITLPQNTVNLTGTASDSDGTVDFTLWEQVSGPSTASIVNPLSLSTRVTNLSQGIYIFNLHVEDNDGLADNDEVRITVKPAPPNVPPNVNAGNDVQVTLPVAQLTLNGTANDTDGSISNLTWSQLNGPTTLTGRNLNTRRATFSGFAEGNYTIRLTATDNDGAQGSDDVRIIVLAAPGNQLPTVDAGPNITVTLPTTTTTLNGSAFDIDGSITSFNWTQISGPNAANIVMAAQNSTQVDNLQEGIYTFRLSVEDNDGGEAFDQVNVRVNPEPANQPPIVVATTNKIINLPQSGLSLSATASDSDGSIATIQWSQQSGPATATLTNSNSLNLGVENLIVGTYIFRITVTDNAGVSAFDEVNVRVLEALANQPPTVNAGQNQLIFAPQSSVEVSGHVEDGDGSISSVLWTMISGPNTPVIANASSVDTEISNLVLGTYVFRLEAIDNQGLAGFDQLSIRINEQSVNLPPNASAGANKVLVLPQNFTTLEGEASDPDGNIQSIQWVQEFGPAGTILNGEDQAELSVSNLSAGFYVFRIMVTDNNGASDFDDVSVTVNNAIPKSPPTVNAGEDINVILPEESIQLEGSATNTDGTIVEVLWEQLSGPSTAAIDNATVFETSVSDLDVGTYIFRLIVKNSENLQNFDLITVHALANQAPFAFTSSDTTLALPVTDFVAIGEGIDNDGTITGNKWKQLSGPNEAEIDNANLAETAISNLIVGKYQFEFRVTDNKGAESFDILNVEVVDNSENIAPLVDAGEDIVVTLPLNSAKLVGQSSDTDGSIVTVEWVQLNGPNNALIESPNSAETNISDLVEGSYQFEFRVVDDRGAESTDVVNVIVNKEAQNKAPIITMADDITLQLPENSTLLSAETEDIDGSISRYQWKKIEGGEYTFATPNQEQTLVENLEEGRYVFLLEVDDNEGLRSTGEIRVFVIAPEEPPVIDPEFTKLFTPNGDGINDVWVSEILEELGTCSVIIFNRLGVKIFEEENYQNDWNGTDQNGRLVEEGAYFYIISCENNFVKKGGVRVKK</sequence>
<dbReference type="PANTHER" id="PTHR46182">
    <property type="entry name" value="FI19480P1"/>
    <property type="match status" value="1"/>
</dbReference>
<feature type="domain" description="Fibronectin type-III" evidence="1">
    <location>
        <begin position="1026"/>
        <end position="1111"/>
    </location>
</feature>
<dbReference type="SUPFAM" id="SSF49299">
    <property type="entry name" value="PKD domain"/>
    <property type="match status" value="14"/>
</dbReference>
<dbReference type="Gene3D" id="3.40.50.1820">
    <property type="entry name" value="alpha/beta hydrolase"/>
    <property type="match status" value="1"/>
</dbReference>
<feature type="domain" description="PKD/Chitinase" evidence="2">
    <location>
        <begin position="1313"/>
        <end position="1407"/>
    </location>
</feature>
<feature type="domain" description="Fibronectin type-III" evidence="1">
    <location>
        <begin position="1521"/>
        <end position="1585"/>
    </location>
</feature>
<dbReference type="SMART" id="SM00060">
    <property type="entry name" value="FN3"/>
    <property type="match status" value="11"/>
</dbReference>
<feature type="domain" description="PKD/Chitinase" evidence="2">
    <location>
        <begin position="1129"/>
        <end position="1217"/>
    </location>
</feature>
<dbReference type="SUPFAM" id="SSF53474">
    <property type="entry name" value="alpha/beta-Hydrolases"/>
    <property type="match status" value="1"/>
</dbReference>
<feature type="domain" description="PKD/Chitinase" evidence="2">
    <location>
        <begin position="1789"/>
        <end position="1878"/>
    </location>
</feature>
<dbReference type="NCBIfam" id="TIGR04131">
    <property type="entry name" value="Bac_Flav_CTERM"/>
    <property type="match status" value="1"/>
</dbReference>
<feature type="domain" description="PKD/Chitinase" evidence="2">
    <location>
        <begin position="939"/>
        <end position="1027"/>
    </location>
</feature>
<feature type="domain" description="PKD/Chitinase" evidence="2">
    <location>
        <begin position="465"/>
        <end position="553"/>
    </location>
</feature>
<dbReference type="InterPro" id="IPR022409">
    <property type="entry name" value="PKD/Chitinase_dom"/>
</dbReference>
<dbReference type="RefSeq" id="WP_188464782.1">
    <property type="nucleotide sequence ID" value="NZ_BAABHU010000009.1"/>
</dbReference>
<feature type="domain" description="Fibronectin type-III" evidence="1">
    <location>
        <begin position="835"/>
        <end position="922"/>
    </location>
</feature>
<evidence type="ECO:0000313" key="3">
    <source>
        <dbReference type="EMBL" id="GGC41913.1"/>
    </source>
</evidence>
<evidence type="ECO:0000259" key="1">
    <source>
        <dbReference type="SMART" id="SM00060"/>
    </source>
</evidence>
<feature type="domain" description="PKD/Chitinase" evidence="2">
    <location>
        <begin position="370"/>
        <end position="458"/>
    </location>
</feature>
<feature type="domain" description="Fibronectin type-III" evidence="1">
    <location>
        <begin position="457"/>
        <end position="541"/>
    </location>
</feature>
<dbReference type="Pfam" id="PF13585">
    <property type="entry name" value="CHU_C"/>
    <property type="match status" value="1"/>
</dbReference>
<feature type="domain" description="Fibronectin type-III" evidence="1">
    <location>
        <begin position="1236"/>
        <end position="1300"/>
    </location>
</feature>
<reference evidence="4" key="1">
    <citation type="journal article" date="2019" name="Int. J. Syst. Evol. Microbiol.">
        <title>The Global Catalogue of Microorganisms (GCM) 10K type strain sequencing project: providing services to taxonomists for standard genome sequencing and annotation.</title>
        <authorList>
            <consortium name="The Broad Institute Genomics Platform"/>
            <consortium name="The Broad Institute Genome Sequencing Center for Infectious Disease"/>
            <person name="Wu L."/>
            <person name="Ma J."/>
        </authorList>
    </citation>
    <scope>NUCLEOTIDE SEQUENCE [LARGE SCALE GENOMIC DNA]</scope>
    <source>
        <strain evidence="4">CGMCC 1.10832</strain>
    </source>
</reference>
<proteinExistence type="predicted"/>
<feature type="domain" description="PKD/Chitinase" evidence="2">
    <location>
        <begin position="838"/>
        <end position="934"/>
    </location>
</feature>
<feature type="domain" description="PKD/Chitinase" evidence="2">
    <location>
        <begin position="275"/>
        <end position="363"/>
    </location>
</feature>
<feature type="domain" description="Fibronectin type-III" evidence="1">
    <location>
        <begin position="552"/>
        <end position="636"/>
    </location>
</feature>
<dbReference type="SMART" id="SM00089">
    <property type="entry name" value="PKD"/>
    <property type="match status" value="15"/>
</dbReference>
<dbReference type="InterPro" id="IPR035986">
    <property type="entry name" value="PKD_dom_sf"/>
</dbReference>
<feature type="domain" description="PKD/Chitinase" evidence="2">
    <location>
        <begin position="749"/>
        <end position="837"/>
    </location>
</feature>
<name>A0ABQ1MJQ8_9BACT</name>
<feature type="domain" description="Fibronectin type-III" evidence="1">
    <location>
        <begin position="1708"/>
        <end position="1772"/>
    </location>
</feature>
<evidence type="ECO:0000259" key="2">
    <source>
        <dbReference type="SMART" id="SM00089"/>
    </source>
</evidence>
<dbReference type="InterPro" id="IPR026341">
    <property type="entry name" value="T9SS_type_B"/>
</dbReference>
<feature type="domain" description="PKD/Chitinase" evidence="2">
    <location>
        <begin position="1414"/>
        <end position="1502"/>
    </location>
</feature>
<dbReference type="InterPro" id="IPR029058">
    <property type="entry name" value="AB_hydrolase_fold"/>
</dbReference>
<feature type="domain" description="PKD/Chitinase" evidence="2">
    <location>
        <begin position="1696"/>
        <end position="1784"/>
    </location>
</feature>
<gene>
    <name evidence="3" type="ORF">GCM10011506_29350</name>
</gene>